<dbReference type="PANTHER" id="PTHR46016:SF1">
    <property type="entry name" value="RING-TYPE DOMAIN-CONTAINING PROTEIN"/>
    <property type="match status" value="1"/>
</dbReference>
<keyword evidence="2 4" id="KW-0863">Zinc-finger</keyword>
<dbReference type="Proteomes" id="UP001516023">
    <property type="component" value="Unassembled WGS sequence"/>
</dbReference>
<evidence type="ECO:0000256" key="1">
    <source>
        <dbReference type="ARBA" id="ARBA00022723"/>
    </source>
</evidence>
<dbReference type="PROSITE" id="PS50089">
    <property type="entry name" value="ZF_RING_2"/>
    <property type="match status" value="1"/>
</dbReference>
<dbReference type="SMART" id="SM00184">
    <property type="entry name" value="RING"/>
    <property type="match status" value="1"/>
</dbReference>
<dbReference type="EMBL" id="JABMIG020000120">
    <property type="protein sequence ID" value="KAL3790931.1"/>
    <property type="molecule type" value="Genomic_DNA"/>
</dbReference>
<keyword evidence="1" id="KW-0479">Metal-binding</keyword>
<dbReference type="Gene3D" id="3.30.40.10">
    <property type="entry name" value="Zinc/RING finger domain, C3HC4 (zinc finger)"/>
    <property type="match status" value="1"/>
</dbReference>
<dbReference type="PROSITE" id="PS00518">
    <property type="entry name" value="ZF_RING_1"/>
    <property type="match status" value="1"/>
</dbReference>
<dbReference type="InterPro" id="IPR001841">
    <property type="entry name" value="Znf_RING"/>
</dbReference>
<dbReference type="SUPFAM" id="SSF49599">
    <property type="entry name" value="TRAF domain-like"/>
    <property type="match status" value="1"/>
</dbReference>
<dbReference type="SUPFAM" id="SSF57850">
    <property type="entry name" value="RING/U-box"/>
    <property type="match status" value="1"/>
</dbReference>
<keyword evidence="3" id="KW-0862">Zinc</keyword>
<dbReference type="AlphaFoldDB" id="A0ABD3PT61"/>
<keyword evidence="5" id="KW-0175">Coiled coil</keyword>
<evidence type="ECO:0000256" key="5">
    <source>
        <dbReference type="SAM" id="Coils"/>
    </source>
</evidence>
<evidence type="ECO:0000256" key="2">
    <source>
        <dbReference type="ARBA" id="ARBA00022771"/>
    </source>
</evidence>
<evidence type="ECO:0000313" key="8">
    <source>
        <dbReference type="Proteomes" id="UP001516023"/>
    </source>
</evidence>
<reference evidence="7 8" key="1">
    <citation type="journal article" date="2020" name="G3 (Bethesda)">
        <title>Improved Reference Genome for Cyclotella cryptica CCMP332, a Model for Cell Wall Morphogenesis, Salinity Adaptation, and Lipid Production in Diatoms (Bacillariophyta).</title>
        <authorList>
            <person name="Roberts W.R."/>
            <person name="Downey K.M."/>
            <person name="Ruck E.C."/>
            <person name="Traller J.C."/>
            <person name="Alverson A.J."/>
        </authorList>
    </citation>
    <scope>NUCLEOTIDE SEQUENCE [LARGE SCALE GENOMIC DNA]</scope>
    <source>
        <strain evidence="7 8">CCMP332</strain>
    </source>
</reference>
<sequence>MISEHFGAPIPINSDEPIPHDLICSICMSLPSDVPVVTPCQHLFCNDCLREALSRQQLCPVDRCPVDRRQVSTLGEGTLIKRIWGSVKVKCANHVHGCAWTGPVADYKSHAESCIHDQQRSNALIQPRIDEIQEELRQTKQLNTDLIQKLSRAKKLLEQKDQKLNTLNTSIAERDPKALGLFHGSYDFGRNDVVRLSQLISARLENKPLYIDSNKIFNCVQACFRDWEAGYRDNPQYYYVDMKMLLATCNASTWFTDNQKERIRIMLRELD</sequence>
<organism evidence="7 8">
    <name type="scientific">Cyclotella cryptica</name>
    <dbReference type="NCBI Taxonomy" id="29204"/>
    <lineage>
        <taxon>Eukaryota</taxon>
        <taxon>Sar</taxon>
        <taxon>Stramenopiles</taxon>
        <taxon>Ochrophyta</taxon>
        <taxon>Bacillariophyta</taxon>
        <taxon>Coscinodiscophyceae</taxon>
        <taxon>Thalassiosirophycidae</taxon>
        <taxon>Stephanodiscales</taxon>
        <taxon>Stephanodiscaceae</taxon>
        <taxon>Cyclotella</taxon>
    </lineage>
</organism>
<comment type="caution">
    <text evidence="7">The sequence shown here is derived from an EMBL/GenBank/DDBJ whole genome shotgun (WGS) entry which is preliminary data.</text>
</comment>
<keyword evidence="8" id="KW-1185">Reference proteome</keyword>
<name>A0ABD3PT61_9STRA</name>
<evidence type="ECO:0000256" key="4">
    <source>
        <dbReference type="PROSITE-ProRule" id="PRU00175"/>
    </source>
</evidence>
<dbReference type="InterPro" id="IPR018957">
    <property type="entry name" value="Znf_C3HC4_RING-type"/>
</dbReference>
<proteinExistence type="predicted"/>
<gene>
    <name evidence="7" type="ORF">HJC23_004913</name>
</gene>
<dbReference type="InterPro" id="IPR013083">
    <property type="entry name" value="Znf_RING/FYVE/PHD"/>
</dbReference>
<evidence type="ECO:0000259" key="6">
    <source>
        <dbReference type="PROSITE" id="PS50089"/>
    </source>
</evidence>
<dbReference type="GO" id="GO:0008270">
    <property type="term" value="F:zinc ion binding"/>
    <property type="evidence" value="ECO:0007669"/>
    <property type="project" value="UniProtKB-KW"/>
</dbReference>
<dbReference type="InterPro" id="IPR051438">
    <property type="entry name" value="RNF_E3_ubiq-protein_ligase"/>
</dbReference>
<dbReference type="InterPro" id="IPR017907">
    <property type="entry name" value="Znf_RING_CS"/>
</dbReference>
<dbReference type="PANTHER" id="PTHR46016">
    <property type="entry name" value="ZINC FINGER, RING/FYVE/PHD-TYPE"/>
    <property type="match status" value="1"/>
</dbReference>
<dbReference type="Pfam" id="PF00097">
    <property type="entry name" value="zf-C3HC4"/>
    <property type="match status" value="1"/>
</dbReference>
<evidence type="ECO:0000313" key="7">
    <source>
        <dbReference type="EMBL" id="KAL3790931.1"/>
    </source>
</evidence>
<feature type="coiled-coil region" evidence="5">
    <location>
        <begin position="129"/>
        <end position="170"/>
    </location>
</feature>
<evidence type="ECO:0000256" key="3">
    <source>
        <dbReference type="ARBA" id="ARBA00022833"/>
    </source>
</evidence>
<feature type="domain" description="RING-type" evidence="6">
    <location>
        <begin position="24"/>
        <end position="63"/>
    </location>
</feature>
<accession>A0ABD3PT61</accession>
<protein>
    <recommendedName>
        <fullName evidence="6">RING-type domain-containing protein</fullName>
    </recommendedName>
</protein>